<gene>
    <name evidence="1" type="ORF">BJ508DRAFT_313212</name>
</gene>
<evidence type="ECO:0000313" key="2">
    <source>
        <dbReference type="Proteomes" id="UP000275078"/>
    </source>
</evidence>
<protein>
    <submittedName>
        <fullName evidence="1">Uncharacterized protein</fullName>
    </submittedName>
</protein>
<organism evidence="1 2">
    <name type="scientific">Ascobolus immersus RN42</name>
    <dbReference type="NCBI Taxonomy" id="1160509"/>
    <lineage>
        <taxon>Eukaryota</taxon>
        <taxon>Fungi</taxon>
        <taxon>Dikarya</taxon>
        <taxon>Ascomycota</taxon>
        <taxon>Pezizomycotina</taxon>
        <taxon>Pezizomycetes</taxon>
        <taxon>Pezizales</taxon>
        <taxon>Ascobolaceae</taxon>
        <taxon>Ascobolus</taxon>
    </lineage>
</organism>
<keyword evidence="2" id="KW-1185">Reference proteome</keyword>
<dbReference type="Proteomes" id="UP000275078">
    <property type="component" value="Unassembled WGS sequence"/>
</dbReference>
<accession>A0A3N4HQK0</accession>
<name>A0A3N4HQK0_ASCIM</name>
<sequence length="253" mass="28853">MITERDAQAKQLLGHPNGTALRPNLVAKAKIELSKLTETSSTISPPAHRELMMHFASLPPENIVSVEEGGQPDSFFLHYKALCGLRTKRTENQPLLQKMPAPLPLLQLIEDLLLVYARAIFAYFAWQGRPCFIHVWDRDDSARGRNVDPRLCYLRIIHRLSAIGGTFTARWSAGLIRKEQVETIELSVRSMMVQMEALIEIGFGNEEVRMMEFTRIGYRSWRLIDGLVAHESFRSERLEKLLMGYLMSSGRKA</sequence>
<reference evidence="1 2" key="1">
    <citation type="journal article" date="2018" name="Nat. Ecol. Evol.">
        <title>Pezizomycetes genomes reveal the molecular basis of ectomycorrhizal truffle lifestyle.</title>
        <authorList>
            <person name="Murat C."/>
            <person name="Payen T."/>
            <person name="Noel B."/>
            <person name="Kuo A."/>
            <person name="Morin E."/>
            <person name="Chen J."/>
            <person name="Kohler A."/>
            <person name="Krizsan K."/>
            <person name="Balestrini R."/>
            <person name="Da Silva C."/>
            <person name="Montanini B."/>
            <person name="Hainaut M."/>
            <person name="Levati E."/>
            <person name="Barry K.W."/>
            <person name="Belfiori B."/>
            <person name="Cichocki N."/>
            <person name="Clum A."/>
            <person name="Dockter R.B."/>
            <person name="Fauchery L."/>
            <person name="Guy J."/>
            <person name="Iotti M."/>
            <person name="Le Tacon F."/>
            <person name="Lindquist E.A."/>
            <person name="Lipzen A."/>
            <person name="Malagnac F."/>
            <person name="Mello A."/>
            <person name="Molinier V."/>
            <person name="Miyauchi S."/>
            <person name="Poulain J."/>
            <person name="Riccioni C."/>
            <person name="Rubini A."/>
            <person name="Sitrit Y."/>
            <person name="Splivallo R."/>
            <person name="Traeger S."/>
            <person name="Wang M."/>
            <person name="Zifcakova L."/>
            <person name="Wipf D."/>
            <person name="Zambonelli A."/>
            <person name="Paolocci F."/>
            <person name="Nowrousian M."/>
            <person name="Ottonello S."/>
            <person name="Baldrian P."/>
            <person name="Spatafora J.W."/>
            <person name="Henrissat B."/>
            <person name="Nagy L.G."/>
            <person name="Aury J.M."/>
            <person name="Wincker P."/>
            <person name="Grigoriev I.V."/>
            <person name="Bonfante P."/>
            <person name="Martin F.M."/>
        </authorList>
    </citation>
    <scope>NUCLEOTIDE SEQUENCE [LARGE SCALE GENOMIC DNA]</scope>
    <source>
        <strain evidence="1 2">RN42</strain>
    </source>
</reference>
<dbReference type="AlphaFoldDB" id="A0A3N4HQK0"/>
<evidence type="ECO:0000313" key="1">
    <source>
        <dbReference type="EMBL" id="RPA74070.1"/>
    </source>
</evidence>
<dbReference type="EMBL" id="ML119801">
    <property type="protein sequence ID" value="RPA74070.1"/>
    <property type="molecule type" value="Genomic_DNA"/>
</dbReference>
<proteinExistence type="predicted"/>